<dbReference type="AlphaFoldDB" id="A4BRH5"/>
<protein>
    <submittedName>
        <fullName evidence="1">Uncharacterized protein</fullName>
    </submittedName>
</protein>
<keyword evidence="2" id="KW-1185">Reference proteome</keyword>
<organism evidence="1 2">
    <name type="scientific">Nitrococcus mobilis Nb-231</name>
    <dbReference type="NCBI Taxonomy" id="314278"/>
    <lineage>
        <taxon>Bacteria</taxon>
        <taxon>Pseudomonadati</taxon>
        <taxon>Pseudomonadota</taxon>
        <taxon>Gammaproteobacteria</taxon>
        <taxon>Chromatiales</taxon>
        <taxon>Ectothiorhodospiraceae</taxon>
        <taxon>Nitrococcus</taxon>
    </lineage>
</organism>
<proteinExistence type="predicted"/>
<accession>A4BRH5</accession>
<sequence>MNMKNTLENGMELDGQSVAKRFAMQATHAPGTSVLARVNLSELLERFRME</sequence>
<name>A4BRH5_9GAMM</name>
<dbReference type="STRING" id="314278.NB231_03670"/>
<reference evidence="1 2" key="1">
    <citation type="submission" date="2006-02" db="EMBL/GenBank/DDBJ databases">
        <authorList>
            <person name="Waterbury J."/>
            <person name="Ferriera S."/>
            <person name="Johnson J."/>
            <person name="Kravitz S."/>
            <person name="Halpern A."/>
            <person name="Remington K."/>
            <person name="Beeson K."/>
            <person name="Tran B."/>
            <person name="Rogers Y.-H."/>
            <person name="Friedman R."/>
            <person name="Venter J.C."/>
        </authorList>
    </citation>
    <scope>NUCLEOTIDE SEQUENCE [LARGE SCALE GENOMIC DNA]</scope>
    <source>
        <strain evidence="1 2">Nb-231</strain>
    </source>
</reference>
<evidence type="ECO:0000313" key="2">
    <source>
        <dbReference type="Proteomes" id="UP000003374"/>
    </source>
</evidence>
<dbReference type="Proteomes" id="UP000003374">
    <property type="component" value="Unassembled WGS sequence"/>
</dbReference>
<gene>
    <name evidence="1" type="ORF">NB231_03670</name>
</gene>
<evidence type="ECO:0000313" key="1">
    <source>
        <dbReference type="EMBL" id="EAR21797.1"/>
    </source>
</evidence>
<dbReference type="HOGENOM" id="CLU_3120351_0_0_6"/>
<dbReference type="EMBL" id="AAOF01000006">
    <property type="protein sequence ID" value="EAR21797.1"/>
    <property type="molecule type" value="Genomic_DNA"/>
</dbReference>
<comment type="caution">
    <text evidence="1">The sequence shown here is derived from an EMBL/GenBank/DDBJ whole genome shotgun (WGS) entry which is preliminary data.</text>
</comment>